<keyword evidence="5" id="KW-0378">Hydrolase</keyword>
<evidence type="ECO:0000256" key="6">
    <source>
        <dbReference type="ARBA" id="ARBA00023277"/>
    </source>
</evidence>
<evidence type="ECO:0008006" key="11">
    <source>
        <dbReference type="Google" id="ProtNLM"/>
    </source>
</evidence>
<name>A0A2N9JEM4_9ACTN</name>
<dbReference type="GO" id="GO:0030600">
    <property type="term" value="F:feruloyl esterase activity"/>
    <property type="evidence" value="ECO:0007669"/>
    <property type="project" value="InterPro"/>
</dbReference>
<feature type="signal peptide" evidence="8">
    <location>
        <begin position="1"/>
        <end position="29"/>
    </location>
</feature>
<dbReference type="RefSeq" id="WP_105185102.1">
    <property type="nucleotide sequence ID" value="NZ_BAAAGO010000002.1"/>
</dbReference>
<keyword evidence="7" id="KW-0624">Polysaccharide degradation</keyword>
<keyword evidence="2" id="KW-0964">Secreted</keyword>
<dbReference type="Proteomes" id="UP000238164">
    <property type="component" value="Chromosome 1"/>
</dbReference>
<dbReference type="SUPFAM" id="SSF53474">
    <property type="entry name" value="alpha/beta-Hydrolases"/>
    <property type="match status" value="1"/>
</dbReference>
<gene>
    <name evidence="9" type="ORF">MPLG2_0974</name>
</gene>
<comment type="subcellular location">
    <subcellularLocation>
        <location evidence="1">Secreted</location>
    </subcellularLocation>
</comment>
<feature type="chain" id="PRO_5014601822" description="Polyhydroxybutyrate depolymerase" evidence="8">
    <location>
        <begin position="30"/>
        <end position="343"/>
    </location>
</feature>
<dbReference type="GO" id="GO:0045493">
    <property type="term" value="P:xylan catabolic process"/>
    <property type="evidence" value="ECO:0007669"/>
    <property type="project" value="UniProtKB-KW"/>
</dbReference>
<evidence type="ECO:0000256" key="7">
    <source>
        <dbReference type="ARBA" id="ARBA00023326"/>
    </source>
</evidence>
<sequence>MRTTAARTTGIAVVITTLLFTTLTAPAVAGTTETGGHGHSCRRSLPAGVQTIQVAFKGTEYPVRLVVPDGVSSRTALPLVLDLHGSSSNGVAQAPISGLTELAQSQKFLVANPSGAIALAPQTPPLPDGSWAWNVPGVPTTAGQFPPADARDDIQFLAGVVAAVDRLACVDDDRVFATGYSGGGRMASALACNLAGTFAAIAPVAGLRAGRPSPVDTTVPDVADCTPRRPVPVITFHGTDDFVNPLPGNGDLRWGYAVSLAVQTWARLNDCRQGPAATTVSEHVTQFSYSRCRDRADVVYYRVTGGGHTWPGTDVDLSPLGVTTQEIDATALMWAFFKSHPRR</sequence>
<protein>
    <recommendedName>
        <fullName evidence="11">Polyhydroxybutyrate depolymerase</fullName>
    </recommendedName>
</protein>
<evidence type="ECO:0000256" key="4">
    <source>
        <dbReference type="ARBA" id="ARBA00022729"/>
    </source>
</evidence>
<dbReference type="KEGG" id="mgg:MPLG2_0974"/>
<evidence type="ECO:0000313" key="10">
    <source>
        <dbReference type="Proteomes" id="UP000238164"/>
    </source>
</evidence>
<accession>A0A2N9JEM4</accession>
<dbReference type="Gene3D" id="3.40.50.1820">
    <property type="entry name" value="alpha/beta hydrolase"/>
    <property type="match status" value="1"/>
</dbReference>
<evidence type="ECO:0000313" key="9">
    <source>
        <dbReference type="EMBL" id="SPD86010.1"/>
    </source>
</evidence>
<keyword evidence="10" id="KW-1185">Reference proteome</keyword>
<keyword evidence="4 8" id="KW-0732">Signal</keyword>
<dbReference type="InterPro" id="IPR029058">
    <property type="entry name" value="AB_hydrolase_fold"/>
</dbReference>
<keyword evidence="6" id="KW-0119">Carbohydrate metabolism</keyword>
<evidence type="ECO:0000256" key="1">
    <source>
        <dbReference type="ARBA" id="ARBA00004613"/>
    </source>
</evidence>
<keyword evidence="3" id="KW-0858">Xylan degradation</keyword>
<dbReference type="PANTHER" id="PTHR38050:SF2">
    <property type="entry name" value="FERULOYL ESTERASE C-RELATED"/>
    <property type="match status" value="1"/>
</dbReference>
<evidence type="ECO:0000256" key="3">
    <source>
        <dbReference type="ARBA" id="ARBA00022651"/>
    </source>
</evidence>
<organism evidence="9 10">
    <name type="scientific">Micropruina glycogenica</name>
    <dbReference type="NCBI Taxonomy" id="75385"/>
    <lineage>
        <taxon>Bacteria</taxon>
        <taxon>Bacillati</taxon>
        <taxon>Actinomycetota</taxon>
        <taxon>Actinomycetes</taxon>
        <taxon>Propionibacteriales</taxon>
        <taxon>Nocardioidaceae</taxon>
        <taxon>Micropruina</taxon>
    </lineage>
</organism>
<evidence type="ECO:0000256" key="8">
    <source>
        <dbReference type="SAM" id="SignalP"/>
    </source>
</evidence>
<dbReference type="EMBL" id="LT985188">
    <property type="protein sequence ID" value="SPD86010.1"/>
    <property type="molecule type" value="Genomic_DNA"/>
</dbReference>
<dbReference type="AlphaFoldDB" id="A0A2N9JEM4"/>
<dbReference type="OrthoDB" id="9767239at2"/>
<proteinExistence type="predicted"/>
<dbReference type="ESTHER" id="9actn-a0a2n9jem4">
    <property type="family name" value="Esterase_phb"/>
</dbReference>
<evidence type="ECO:0000256" key="2">
    <source>
        <dbReference type="ARBA" id="ARBA00022525"/>
    </source>
</evidence>
<dbReference type="PANTHER" id="PTHR38050">
    <property type="match status" value="1"/>
</dbReference>
<dbReference type="GO" id="GO:0005576">
    <property type="term" value="C:extracellular region"/>
    <property type="evidence" value="ECO:0007669"/>
    <property type="project" value="UniProtKB-SubCell"/>
</dbReference>
<evidence type="ECO:0000256" key="5">
    <source>
        <dbReference type="ARBA" id="ARBA00022801"/>
    </source>
</evidence>
<reference evidence="9 10" key="1">
    <citation type="submission" date="2018-02" db="EMBL/GenBank/DDBJ databases">
        <authorList>
            <person name="Cohen D.B."/>
            <person name="Kent A.D."/>
        </authorList>
    </citation>
    <scope>NUCLEOTIDE SEQUENCE [LARGE SCALE GENOMIC DNA]</scope>
    <source>
        <strain evidence="9">1</strain>
    </source>
</reference>
<dbReference type="InterPro" id="IPR043595">
    <property type="entry name" value="FaeB/C/D"/>
</dbReference>